<reference evidence="1" key="1">
    <citation type="submission" date="2023-06" db="EMBL/GenBank/DDBJ databases">
        <authorList>
            <person name="Delattre M."/>
        </authorList>
    </citation>
    <scope>NUCLEOTIDE SEQUENCE</scope>
    <source>
        <strain evidence="1">AF72</strain>
    </source>
</reference>
<dbReference type="Gene3D" id="3.30.420.10">
    <property type="entry name" value="Ribonuclease H-like superfamily/Ribonuclease H"/>
    <property type="match status" value="1"/>
</dbReference>
<protein>
    <recommendedName>
        <fullName evidence="3">Piwi domain-containing protein</fullName>
    </recommendedName>
</protein>
<accession>A0AA36G010</accession>
<dbReference type="AlphaFoldDB" id="A0AA36G010"/>
<dbReference type="Proteomes" id="UP001177023">
    <property type="component" value="Unassembled WGS sequence"/>
</dbReference>
<dbReference type="EMBL" id="CATQJA010002617">
    <property type="protein sequence ID" value="CAJ0573296.1"/>
    <property type="molecule type" value="Genomic_DNA"/>
</dbReference>
<evidence type="ECO:0008006" key="3">
    <source>
        <dbReference type="Google" id="ProtNLM"/>
    </source>
</evidence>
<dbReference type="SUPFAM" id="SSF101690">
    <property type="entry name" value="PAZ domain"/>
    <property type="match status" value="1"/>
</dbReference>
<dbReference type="InterPro" id="IPR036397">
    <property type="entry name" value="RNaseH_sf"/>
</dbReference>
<feature type="non-terminal residue" evidence="1">
    <location>
        <position position="1"/>
    </location>
</feature>
<name>A0AA36G010_9BILA</name>
<evidence type="ECO:0000313" key="1">
    <source>
        <dbReference type="EMBL" id="CAJ0573296.1"/>
    </source>
</evidence>
<dbReference type="InterPro" id="IPR036085">
    <property type="entry name" value="PAZ_dom_sf"/>
</dbReference>
<comment type="caution">
    <text evidence="1">The sequence shown here is derived from an EMBL/GenBank/DDBJ whole genome shotgun (WGS) entry which is preliminary data.</text>
</comment>
<sequence>MGDPAEFDATTNEIEAAITDDEVARLLHLLGYVRMGNAYYSEARKVATDDFVIYPVLKVTNKGDALFINTKTVCVSQQTVAEQLTDGSSNAVTLEKMLVASSVNFDEYTCFGLDPTRHVTDTFVTERGTTTTYSDFYQRHYNQKATDPMLLCRNVDGDEVWLPANLCLFHYPKLNRDVMCSDYDKLDESFRFSRTIHSKLRALQQLALELRQLFEYVTFSALSIKPVLKVQHGFILEKPKLTLQPVGEDGGVKNLGSCLVLVPKVENQSQVARALNEKFTNYAAEMQAFFEGWHFVSYEMQQLDAMMTAGIAKYTPKLLIAIVTEDYTDKEEAIMHKVASHHQQVLCQNVPVAALEDSTQERRELLPNIVCETVAKYGMLPARFEKPMAEKVMFIGCTIGGPEKRDVALVSSLDDTLGTWFSRYLCAYDTDRLTKIIRLLFRVYFDNHKKFPRKVVFYLHGNYDEEVGSAMADILKTFFDEMCPLIRARGFDVVAPDQVVLGVARSERIYFQCDVNINYPRAGSCLYSRYKTVDVTPYDGRNEYPETCEYKRLSGAVDQQVYSHWAYYLTILGAHNSREPSVFPAPVHLALRLRKHMRWSDADDKTEPGTDGLFYL</sequence>
<keyword evidence="2" id="KW-1185">Reference proteome</keyword>
<dbReference type="SUPFAM" id="SSF53098">
    <property type="entry name" value="Ribonuclease H-like"/>
    <property type="match status" value="1"/>
</dbReference>
<dbReference type="GO" id="GO:0003676">
    <property type="term" value="F:nucleic acid binding"/>
    <property type="evidence" value="ECO:0007669"/>
    <property type="project" value="InterPro"/>
</dbReference>
<proteinExistence type="predicted"/>
<dbReference type="InterPro" id="IPR012337">
    <property type="entry name" value="RNaseH-like_sf"/>
</dbReference>
<evidence type="ECO:0000313" key="2">
    <source>
        <dbReference type="Proteomes" id="UP001177023"/>
    </source>
</evidence>
<organism evidence="1 2">
    <name type="scientific">Mesorhabditis spiculigera</name>
    <dbReference type="NCBI Taxonomy" id="96644"/>
    <lineage>
        <taxon>Eukaryota</taxon>
        <taxon>Metazoa</taxon>
        <taxon>Ecdysozoa</taxon>
        <taxon>Nematoda</taxon>
        <taxon>Chromadorea</taxon>
        <taxon>Rhabditida</taxon>
        <taxon>Rhabditina</taxon>
        <taxon>Rhabditomorpha</taxon>
        <taxon>Rhabditoidea</taxon>
        <taxon>Rhabditidae</taxon>
        <taxon>Mesorhabditinae</taxon>
        <taxon>Mesorhabditis</taxon>
    </lineage>
</organism>
<gene>
    <name evidence="1" type="ORF">MSPICULIGERA_LOCUS11658</name>
</gene>